<dbReference type="AlphaFoldDB" id="A0A849VI72"/>
<dbReference type="Gene3D" id="3.30.750.44">
    <property type="match status" value="1"/>
</dbReference>
<accession>A0A849VI72</accession>
<feature type="signal peptide" evidence="1">
    <location>
        <begin position="1"/>
        <end position="22"/>
    </location>
</feature>
<evidence type="ECO:0000256" key="1">
    <source>
        <dbReference type="SAM" id="SignalP"/>
    </source>
</evidence>
<dbReference type="RefSeq" id="WP_171626498.1">
    <property type="nucleotide sequence ID" value="NZ_JABBPG010000005.1"/>
</dbReference>
<evidence type="ECO:0000313" key="4">
    <source>
        <dbReference type="Proteomes" id="UP000586305"/>
    </source>
</evidence>
<dbReference type="SMART" id="SM00245">
    <property type="entry name" value="TSPc"/>
    <property type="match status" value="1"/>
</dbReference>
<keyword evidence="4" id="KW-1185">Reference proteome</keyword>
<dbReference type="Pfam" id="PF03572">
    <property type="entry name" value="Peptidase_S41"/>
    <property type="match status" value="1"/>
</dbReference>
<feature type="domain" description="Tail specific protease" evidence="2">
    <location>
        <begin position="107"/>
        <end position="299"/>
    </location>
</feature>
<dbReference type="EMBL" id="JABBPG010000005">
    <property type="protein sequence ID" value="NOU51431.1"/>
    <property type="molecule type" value="Genomic_DNA"/>
</dbReference>
<dbReference type="CDD" id="cd07563">
    <property type="entry name" value="Peptidase_S41_IRBP"/>
    <property type="match status" value="1"/>
</dbReference>
<organism evidence="3 4">
    <name type="scientific">Pseudoalteromonas caenipelagi</name>
    <dbReference type="NCBI Taxonomy" id="2726988"/>
    <lineage>
        <taxon>Bacteria</taxon>
        <taxon>Pseudomonadati</taxon>
        <taxon>Pseudomonadota</taxon>
        <taxon>Gammaproteobacteria</taxon>
        <taxon>Alteromonadales</taxon>
        <taxon>Pseudoalteromonadaceae</taxon>
        <taxon>Pseudoalteromonas</taxon>
    </lineage>
</organism>
<dbReference type="PANTHER" id="PTHR11261:SF3">
    <property type="entry name" value="RETINOL-BINDING PROTEIN 3"/>
    <property type="match status" value="1"/>
</dbReference>
<evidence type="ECO:0000259" key="2">
    <source>
        <dbReference type="SMART" id="SM00245"/>
    </source>
</evidence>
<dbReference type="GO" id="GO:0008236">
    <property type="term" value="F:serine-type peptidase activity"/>
    <property type="evidence" value="ECO:0007669"/>
    <property type="project" value="InterPro"/>
</dbReference>
<reference evidence="3 4" key="1">
    <citation type="submission" date="2020-04" db="EMBL/GenBank/DDBJ databases">
        <title>Pseudoalteromonas caenipelagi sp. nov., isolated from a tidal flat.</title>
        <authorList>
            <person name="Park S."/>
            <person name="Yoon J.-H."/>
        </authorList>
    </citation>
    <scope>NUCLEOTIDE SEQUENCE [LARGE SCALE GENOMIC DNA]</scope>
    <source>
        <strain evidence="3 4">JBTF-M23</strain>
    </source>
</reference>
<protein>
    <submittedName>
        <fullName evidence="3">S41 family peptidase</fullName>
    </submittedName>
</protein>
<keyword evidence="1" id="KW-0732">Signal</keyword>
<name>A0A849VI72_9GAMM</name>
<dbReference type="GO" id="GO:0006508">
    <property type="term" value="P:proteolysis"/>
    <property type="evidence" value="ECO:0007669"/>
    <property type="project" value="InterPro"/>
</dbReference>
<dbReference type="Gene3D" id="3.90.226.10">
    <property type="entry name" value="2-enoyl-CoA Hydratase, Chain A, domain 1"/>
    <property type="match status" value="1"/>
</dbReference>
<feature type="chain" id="PRO_5032399843" evidence="1">
    <location>
        <begin position="23"/>
        <end position="339"/>
    </location>
</feature>
<proteinExistence type="predicted"/>
<dbReference type="InterPro" id="IPR029045">
    <property type="entry name" value="ClpP/crotonase-like_dom_sf"/>
</dbReference>
<gene>
    <name evidence="3" type="ORF">HG263_12915</name>
</gene>
<comment type="caution">
    <text evidence="3">The sequence shown here is derived from an EMBL/GenBank/DDBJ whole genome shotgun (WGS) entry which is preliminary data.</text>
</comment>
<dbReference type="PANTHER" id="PTHR11261">
    <property type="entry name" value="INTERPHOTORECEPTOR RETINOID-BINDING PROTEIN"/>
    <property type="match status" value="1"/>
</dbReference>
<dbReference type="Proteomes" id="UP000586305">
    <property type="component" value="Unassembled WGS sequence"/>
</dbReference>
<sequence length="339" mass="37787">MKRYLSVALLGVGMLVPSVSGAQEQQKETIVQALTHSIEQNYVQQQKIPQIVSALQALSKTTEFTAAADNQALLLILNQELKKFDEHLDLSIVPQGDTHAKNTKQQYESWFDKLARKNFGFEKVEILPANVGLLSFWGFANVTPRSKQKVHSAMMLLEDADSIIIDLRNNGGGDATMVQLISSYFLDKPTHLNSFYSRDTGLTSEFWTVPVTGKQRPNVPLYILTSNKTFSAAEEFAYNFKHLGRATIIGEPTKGGANPWRFINLTPDIRVAMPTSMAVNPVTKSNWEGTGVIPHLKVASEQALDIAYSNALLHLREISEGERHLNDIELALKTLKEHQ</sequence>
<dbReference type="InterPro" id="IPR005151">
    <property type="entry name" value="Tail-specific_protease"/>
</dbReference>
<dbReference type="SUPFAM" id="SSF52096">
    <property type="entry name" value="ClpP/crotonase"/>
    <property type="match status" value="1"/>
</dbReference>
<evidence type="ECO:0000313" key="3">
    <source>
        <dbReference type="EMBL" id="NOU51431.1"/>
    </source>
</evidence>